<keyword evidence="2" id="KW-1185">Reference proteome</keyword>
<dbReference type="SUPFAM" id="SSF53335">
    <property type="entry name" value="S-adenosyl-L-methionine-dependent methyltransferases"/>
    <property type="match status" value="1"/>
</dbReference>
<protein>
    <recommendedName>
        <fullName evidence="3">Methyltransferase</fullName>
    </recommendedName>
</protein>
<evidence type="ECO:0008006" key="3">
    <source>
        <dbReference type="Google" id="ProtNLM"/>
    </source>
</evidence>
<reference evidence="2" key="1">
    <citation type="submission" date="2020-02" db="EMBL/GenBank/DDBJ databases">
        <title>Streptomyces sp. ASO4wet.</title>
        <authorList>
            <person name="Risdian C."/>
            <person name="Landwehr W."/>
            <person name="Schupp P."/>
            <person name="Wink J."/>
        </authorList>
    </citation>
    <scope>NUCLEOTIDE SEQUENCE [LARGE SCALE GENOMIC DNA]</scope>
    <source>
        <strain evidence="2">ASO4wet</strain>
    </source>
</reference>
<organism evidence="1 2">
    <name type="scientific">Streptomyces bathyalis</name>
    <dbReference type="NCBI Taxonomy" id="2710756"/>
    <lineage>
        <taxon>Bacteria</taxon>
        <taxon>Bacillati</taxon>
        <taxon>Actinomycetota</taxon>
        <taxon>Actinomycetes</taxon>
        <taxon>Kitasatosporales</taxon>
        <taxon>Streptomycetaceae</taxon>
        <taxon>Streptomyces</taxon>
    </lineage>
</organism>
<dbReference type="InterPro" id="IPR029063">
    <property type="entry name" value="SAM-dependent_MTases_sf"/>
</dbReference>
<accession>A0A7T1T3D7</accession>
<evidence type="ECO:0000313" key="2">
    <source>
        <dbReference type="Proteomes" id="UP000595046"/>
    </source>
</evidence>
<dbReference type="EMBL" id="CP048882">
    <property type="protein sequence ID" value="QPP05662.1"/>
    <property type="molecule type" value="Genomic_DNA"/>
</dbReference>
<gene>
    <name evidence="1" type="ORF">G4Z16_03815</name>
</gene>
<proteinExistence type="predicted"/>
<dbReference type="Proteomes" id="UP000595046">
    <property type="component" value="Chromosome"/>
</dbReference>
<dbReference type="Gene3D" id="3.40.50.150">
    <property type="entry name" value="Vaccinia Virus protein VP39"/>
    <property type="match status" value="1"/>
</dbReference>
<evidence type="ECO:0000313" key="1">
    <source>
        <dbReference type="EMBL" id="QPP05662.1"/>
    </source>
</evidence>
<dbReference type="KEGG" id="sbat:G4Z16_03815"/>
<dbReference type="AlphaFoldDB" id="A0A7T1T3D7"/>
<name>A0A7T1T3D7_9ACTN</name>
<dbReference type="Pfam" id="PF01135">
    <property type="entry name" value="PCMT"/>
    <property type="match status" value="1"/>
</dbReference>
<dbReference type="RefSeq" id="WP_425508045.1">
    <property type="nucleotide sequence ID" value="NZ_CP048882.1"/>
</dbReference>
<sequence length="79" mass="8736">MSPSDCPWRSRSARPVAICAIPHPRGYEVLSRLLTAGRRPRLHGQLVELSGARPGERVIDIGCGTGYLTRLMALVVRRE</sequence>